<evidence type="ECO:0000256" key="1">
    <source>
        <dbReference type="ARBA" id="ARBA00022729"/>
    </source>
</evidence>
<dbReference type="SMART" id="SM00062">
    <property type="entry name" value="PBPb"/>
    <property type="match status" value="1"/>
</dbReference>
<dbReference type="InterPro" id="IPR001320">
    <property type="entry name" value="Iontro_rcpt_C"/>
</dbReference>
<protein>
    <submittedName>
        <fullName evidence="5">Amino acid ABC transporter substrate-binding protein, PAAT family</fullName>
    </submittedName>
</protein>
<feature type="domain" description="Solute-binding protein family 3/N-terminal" evidence="3">
    <location>
        <begin position="43"/>
        <end position="267"/>
    </location>
</feature>
<dbReference type="OrthoDB" id="9775197at2"/>
<dbReference type="PANTHER" id="PTHR35936:SF34">
    <property type="entry name" value="ABC TRANSPORTER EXTRACELLULAR-BINDING PROTEIN YCKB-RELATED"/>
    <property type="match status" value="1"/>
</dbReference>
<evidence type="ECO:0000259" key="3">
    <source>
        <dbReference type="SMART" id="SM00062"/>
    </source>
</evidence>
<accession>A0A1H8EQP8</accession>
<dbReference type="Gene3D" id="3.40.190.10">
    <property type="entry name" value="Periplasmic binding protein-like II"/>
    <property type="match status" value="2"/>
</dbReference>
<feature type="domain" description="Ionotropic glutamate receptor C-terminal" evidence="4">
    <location>
        <begin position="43"/>
        <end position="267"/>
    </location>
</feature>
<keyword evidence="1 2" id="KW-0732">Signal</keyword>
<evidence type="ECO:0000259" key="4">
    <source>
        <dbReference type="SMART" id="SM00079"/>
    </source>
</evidence>
<dbReference type="EMBL" id="FODF01000001">
    <property type="protein sequence ID" value="SEN21829.1"/>
    <property type="molecule type" value="Genomic_DNA"/>
</dbReference>
<dbReference type="Proteomes" id="UP000199512">
    <property type="component" value="Unassembled WGS sequence"/>
</dbReference>
<dbReference type="GO" id="GO:0015276">
    <property type="term" value="F:ligand-gated monoatomic ion channel activity"/>
    <property type="evidence" value="ECO:0007669"/>
    <property type="project" value="InterPro"/>
</dbReference>
<sequence>MKKNLLKKILLSVVGVAAISSLVACTSNNKEDKSANAAKDDNTVIVGFDNTFVPMGFLDEKNNIVGFDVDLANEAFKRAGYKAKFENIDWSMKEQALDNKTVDCLWNGYSVTPEREKKVAFSKPYLDNKQIAITKSDEDFKNITDLKDQAVGTQAASSALDAIENDKEFLNMIKDKQATTYDTYDKALRDLEIGRTKAVVGDEVLLKYYIKQRDPNKYKVLEGDLGSEKYAVGFRKDDKELREKLDKALDEMKKDGTFKKIEDKWFK</sequence>
<evidence type="ECO:0000313" key="6">
    <source>
        <dbReference type="Proteomes" id="UP000199512"/>
    </source>
</evidence>
<evidence type="ECO:0000256" key="2">
    <source>
        <dbReference type="SAM" id="SignalP"/>
    </source>
</evidence>
<dbReference type="SMART" id="SM00079">
    <property type="entry name" value="PBPe"/>
    <property type="match status" value="1"/>
</dbReference>
<keyword evidence="6" id="KW-1185">Reference proteome</keyword>
<dbReference type="PROSITE" id="PS51257">
    <property type="entry name" value="PROKAR_LIPOPROTEIN"/>
    <property type="match status" value="1"/>
</dbReference>
<dbReference type="InterPro" id="IPR001638">
    <property type="entry name" value="Solute-binding_3/MltF_N"/>
</dbReference>
<feature type="signal peptide" evidence="2">
    <location>
        <begin position="1"/>
        <end position="26"/>
    </location>
</feature>
<evidence type="ECO:0000313" key="5">
    <source>
        <dbReference type="EMBL" id="SEN21829.1"/>
    </source>
</evidence>
<dbReference type="Pfam" id="PF00497">
    <property type="entry name" value="SBP_bac_3"/>
    <property type="match status" value="1"/>
</dbReference>
<dbReference type="PANTHER" id="PTHR35936">
    <property type="entry name" value="MEMBRANE-BOUND LYTIC MUREIN TRANSGLYCOSYLASE F"/>
    <property type="match status" value="1"/>
</dbReference>
<dbReference type="AlphaFoldDB" id="A0A1H8EQP8"/>
<dbReference type="GO" id="GO:0016020">
    <property type="term" value="C:membrane"/>
    <property type="evidence" value="ECO:0007669"/>
    <property type="project" value="InterPro"/>
</dbReference>
<reference evidence="5 6" key="1">
    <citation type="submission" date="2016-10" db="EMBL/GenBank/DDBJ databases">
        <authorList>
            <person name="de Groot N.N."/>
        </authorList>
    </citation>
    <scope>NUCLEOTIDE SEQUENCE [LARGE SCALE GENOMIC DNA]</scope>
    <source>
        <strain evidence="5 6">Calf135</strain>
    </source>
</reference>
<gene>
    <name evidence="5" type="ORF">SAMN05216454_101212</name>
</gene>
<organism evidence="5 6">
    <name type="scientific">Peptostreptococcus russellii</name>
    <dbReference type="NCBI Taxonomy" id="215200"/>
    <lineage>
        <taxon>Bacteria</taxon>
        <taxon>Bacillati</taxon>
        <taxon>Bacillota</taxon>
        <taxon>Clostridia</taxon>
        <taxon>Peptostreptococcales</taxon>
        <taxon>Peptostreptococcaceae</taxon>
        <taxon>Peptostreptococcus</taxon>
    </lineage>
</organism>
<dbReference type="STRING" id="215200.SAMN05216454_101212"/>
<feature type="chain" id="PRO_5038795828" evidence="2">
    <location>
        <begin position="27"/>
        <end position="267"/>
    </location>
</feature>
<dbReference type="RefSeq" id="WP_091973488.1">
    <property type="nucleotide sequence ID" value="NZ_CAUWDX010000030.1"/>
</dbReference>
<dbReference type="SUPFAM" id="SSF53850">
    <property type="entry name" value="Periplasmic binding protein-like II"/>
    <property type="match status" value="1"/>
</dbReference>
<proteinExistence type="predicted"/>
<name>A0A1H8EQP8_9FIRM</name>
<dbReference type="CDD" id="cd00996">
    <property type="entry name" value="PBP2_AatB_like"/>
    <property type="match status" value="1"/>
</dbReference>